<keyword evidence="2 4" id="KW-0560">Oxidoreductase</keyword>
<accession>A0A848H2N4</accession>
<dbReference type="Pfam" id="PF02826">
    <property type="entry name" value="2-Hacid_dh_C"/>
    <property type="match status" value="1"/>
</dbReference>
<dbReference type="InterPro" id="IPR006140">
    <property type="entry name" value="D-isomer_DH_NAD-bd"/>
</dbReference>
<keyword evidence="3" id="KW-0520">NAD</keyword>
<organism evidence="8 9">
    <name type="scientific">Ramlibacter agri</name>
    <dbReference type="NCBI Taxonomy" id="2728837"/>
    <lineage>
        <taxon>Bacteria</taxon>
        <taxon>Pseudomonadati</taxon>
        <taxon>Pseudomonadota</taxon>
        <taxon>Betaproteobacteria</taxon>
        <taxon>Burkholderiales</taxon>
        <taxon>Comamonadaceae</taxon>
        <taxon>Ramlibacter</taxon>
    </lineage>
</organism>
<evidence type="ECO:0000256" key="2">
    <source>
        <dbReference type="ARBA" id="ARBA00023002"/>
    </source>
</evidence>
<dbReference type="Pfam" id="PF00389">
    <property type="entry name" value="2-Hacid_dh"/>
    <property type="match status" value="1"/>
</dbReference>
<dbReference type="Gene3D" id="3.40.50.720">
    <property type="entry name" value="NAD(P)-binding Rossmann-like Domain"/>
    <property type="match status" value="2"/>
</dbReference>
<evidence type="ECO:0000256" key="5">
    <source>
        <dbReference type="SAM" id="MobiDB-lite"/>
    </source>
</evidence>
<evidence type="ECO:0000259" key="7">
    <source>
        <dbReference type="Pfam" id="PF02826"/>
    </source>
</evidence>
<dbReference type="SUPFAM" id="SSF51735">
    <property type="entry name" value="NAD(P)-binding Rossmann-fold domains"/>
    <property type="match status" value="1"/>
</dbReference>
<evidence type="ECO:0000259" key="6">
    <source>
        <dbReference type="Pfam" id="PF00389"/>
    </source>
</evidence>
<dbReference type="InterPro" id="IPR036291">
    <property type="entry name" value="NAD(P)-bd_dom_sf"/>
</dbReference>
<dbReference type="GO" id="GO:0051287">
    <property type="term" value="F:NAD binding"/>
    <property type="evidence" value="ECO:0007669"/>
    <property type="project" value="InterPro"/>
</dbReference>
<dbReference type="InterPro" id="IPR006139">
    <property type="entry name" value="D-isomer_2_OHA_DH_cat_dom"/>
</dbReference>
<evidence type="ECO:0000313" key="8">
    <source>
        <dbReference type="EMBL" id="NML43769.1"/>
    </source>
</evidence>
<feature type="region of interest" description="Disordered" evidence="5">
    <location>
        <begin position="318"/>
        <end position="346"/>
    </location>
</feature>
<sequence>MEILLLERLAPDAQAWLEERHAVSLRPDLADADTAALRRAVYKAQAVVLSRKALVTREFLDFAPMLKAVARLHVSSDNTDLEACRERRVRVIQASSASLRANAEYLLAGLLSLFRRGIGESLAGDRHAPIRLGRELHGSVLGLLGLAPSAHPLAIMLQSLGVKLIGYDPAVHQTAPTWRRLGVQPVTLDELVAHADAVAVQVLYASRYRGFVNDKVLAHCKPGQVWVSNTRSDFFDPHALARALTDGRIEAALLDSAEAGFASQGSPLHERANLFLTPRLGSYTRESRQRASWYVAQRIHETLTAPSPSMFDGTVSGLMGLLDPGGPETQPSRAAPAAPGSSPETP</sequence>
<feature type="compositionally biased region" description="Low complexity" evidence="5">
    <location>
        <begin position="331"/>
        <end position="346"/>
    </location>
</feature>
<dbReference type="AlphaFoldDB" id="A0A848H2N4"/>
<reference evidence="8 9" key="1">
    <citation type="submission" date="2020-04" db="EMBL/GenBank/DDBJ databases">
        <title>Ramlibacter sp. G-1-2-2 isolated from soil.</title>
        <authorList>
            <person name="Dahal R.H."/>
        </authorList>
    </citation>
    <scope>NUCLEOTIDE SEQUENCE [LARGE SCALE GENOMIC DNA]</scope>
    <source>
        <strain evidence="8 9">G-1-2-2</strain>
    </source>
</reference>
<proteinExistence type="inferred from homology"/>
<name>A0A848H2N4_9BURK</name>
<evidence type="ECO:0000256" key="4">
    <source>
        <dbReference type="RuleBase" id="RU003719"/>
    </source>
</evidence>
<comment type="similarity">
    <text evidence="1 4">Belongs to the D-isomer specific 2-hydroxyacid dehydrogenase family.</text>
</comment>
<dbReference type="InterPro" id="IPR050857">
    <property type="entry name" value="D-2-hydroxyacid_DH"/>
</dbReference>
<evidence type="ECO:0000313" key="9">
    <source>
        <dbReference type="Proteomes" id="UP000541185"/>
    </source>
</evidence>
<evidence type="ECO:0000256" key="1">
    <source>
        <dbReference type="ARBA" id="ARBA00005854"/>
    </source>
</evidence>
<comment type="caution">
    <text evidence="8">The sequence shown here is derived from an EMBL/GenBank/DDBJ whole genome shotgun (WGS) entry which is preliminary data.</text>
</comment>
<protein>
    <submittedName>
        <fullName evidence="8">Hydroxyacid dehydrogenase</fullName>
    </submittedName>
</protein>
<dbReference type="SUPFAM" id="SSF52283">
    <property type="entry name" value="Formate/glycerate dehydrogenase catalytic domain-like"/>
    <property type="match status" value="1"/>
</dbReference>
<evidence type="ECO:0000256" key="3">
    <source>
        <dbReference type="ARBA" id="ARBA00023027"/>
    </source>
</evidence>
<dbReference type="PANTHER" id="PTHR42789">
    <property type="entry name" value="D-ISOMER SPECIFIC 2-HYDROXYACID DEHYDROGENASE FAMILY PROTEIN (AFU_ORTHOLOGUE AFUA_6G10090)"/>
    <property type="match status" value="1"/>
</dbReference>
<dbReference type="PANTHER" id="PTHR42789:SF1">
    <property type="entry name" value="D-ISOMER SPECIFIC 2-HYDROXYACID DEHYDROGENASE FAMILY PROTEIN (AFU_ORTHOLOGUE AFUA_6G10090)"/>
    <property type="match status" value="1"/>
</dbReference>
<dbReference type="Proteomes" id="UP000541185">
    <property type="component" value="Unassembled WGS sequence"/>
</dbReference>
<feature type="domain" description="D-isomer specific 2-hydroxyacid dehydrogenase catalytic" evidence="6">
    <location>
        <begin position="3"/>
        <end position="304"/>
    </location>
</feature>
<dbReference type="GO" id="GO:0016616">
    <property type="term" value="F:oxidoreductase activity, acting on the CH-OH group of donors, NAD or NADP as acceptor"/>
    <property type="evidence" value="ECO:0007669"/>
    <property type="project" value="InterPro"/>
</dbReference>
<dbReference type="EMBL" id="JABBFX010000001">
    <property type="protein sequence ID" value="NML43769.1"/>
    <property type="molecule type" value="Genomic_DNA"/>
</dbReference>
<keyword evidence="9" id="KW-1185">Reference proteome</keyword>
<gene>
    <name evidence="8" type="ORF">HHL11_08415</name>
</gene>
<feature type="domain" description="D-isomer specific 2-hydroxyacid dehydrogenase NAD-binding" evidence="7">
    <location>
        <begin position="131"/>
        <end position="280"/>
    </location>
</feature>